<accession>I4A5L4</accession>
<dbReference type="Proteomes" id="UP000006053">
    <property type="component" value="Chromosome"/>
</dbReference>
<proteinExistence type="predicted"/>
<feature type="transmembrane region" description="Helical" evidence="1">
    <location>
        <begin position="28"/>
        <end position="47"/>
    </location>
</feature>
<dbReference type="RefSeq" id="WP_014792742.1">
    <property type="nucleotide sequence ID" value="NC_018017.1"/>
</dbReference>
<sequence>MYTLWIFLLGVIATIGIQWLKPQIHKWYMWLAFAVWFFWTLLGISFVRVNLSGNHVQAATVGAFLFFIISIAAGIYLARISGLKPASKITAKINN</sequence>
<dbReference type="STRING" id="756499.Desde_0802"/>
<keyword evidence="1" id="KW-0812">Transmembrane</keyword>
<keyword evidence="1" id="KW-1133">Transmembrane helix</keyword>
<dbReference type="KEGG" id="ddh:Desde_0802"/>
<reference evidence="3" key="1">
    <citation type="submission" date="2012-06" db="EMBL/GenBank/DDBJ databases">
        <title>Complete sequence of Desulfitobacterium dehalogenans ATCC 51507.</title>
        <authorList>
            <person name="Lucas S."/>
            <person name="Han J."/>
            <person name="Lapidus A."/>
            <person name="Cheng J.-F."/>
            <person name="Goodwin L."/>
            <person name="Pitluck S."/>
            <person name="Peters L."/>
            <person name="Ovchinnikova G."/>
            <person name="Teshima H."/>
            <person name="Detter J.C."/>
            <person name="Han C."/>
            <person name="Tapia R."/>
            <person name="Land M."/>
            <person name="Hauser L."/>
            <person name="Kyrpides N."/>
            <person name="Ivanova N."/>
            <person name="Pagani I."/>
            <person name="Kruse T."/>
            <person name="de Vos W.M."/>
            <person name="Smidt H."/>
            <person name="Woyke T."/>
        </authorList>
    </citation>
    <scope>NUCLEOTIDE SEQUENCE [LARGE SCALE GENOMIC DNA]</scope>
    <source>
        <strain evidence="3">ATCC 51507 / DSM 9161 / JW/IU-DC1</strain>
    </source>
</reference>
<evidence type="ECO:0000313" key="2">
    <source>
        <dbReference type="EMBL" id="AFL99248.1"/>
    </source>
</evidence>
<evidence type="ECO:0008006" key="4">
    <source>
        <dbReference type="Google" id="ProtNLM"/>
    </source>
</evidence>
<dbReference type="AlphaFoldDB" id="I4A5L4"/>
<keyword evidence="3" id="KW-1185">Reference proteome</keyword>
<gene>
    <name evidence="2" type="ordered locus">Desde_0802</name>
</gene>
<organism evidence="2 3">
    <name type="scientific">Desulfitobacterium dehalogenans (strain ATCC 51507 / DSM 9161 / JW/IU-DC1)</name>
    <dbReference type="NCBI Taxonomy" id="756499"/>
    <lineage>
        <taxon>Bacteria</taxon>
        <taxon>Bacillati</taxon>
        <taxon>Bacillota</taxon>
        <taxon>Clostridia</taxon>
        <taxon>Eubacteriales</taxon>
        <taxon>Desulfitobacteriaceae</taxon>
        <taxon>Desulfitobacterium</taxon>
    </lineage>
</organism>
<dbReference type="EMBL" id="CP003348">
    <property type="protein sequence ID" value="AFL99248.1"/>
    <property type="molecule type" value="Genomic_DNA"/>
</dbReference>
<protein>
    <recommendedName>
        <fullName evidence="4">Dehalogenase</fullName>
    </recommendedName>
</protein>
<dbReference type="OrthoDB" id="9941531at2"/>
<feature type="transmembrane region" description="Helical" evidence="1">
    <location>
        <begin position="6"/>
        <end position="21"/>
    </location>
</feature>
<keyword evidence="1" id="KW-0472">Membrane</keyword>
<dbReference type="HOGENOM" id="CLU_2368253_0_0_9"/>
<evidence type="ECO:0000313" key="3">
    <source>
        <dbReference type="Proteomes" id="UP000006053"/>
    </source>
</evidence>
<evidence type="ECO:0000256" key="1">
    <source>
        <dbReference type="SAM" id="Phobius"/>
    </source>
</evidence>
<feature type="transmembrane region" description="Helical" evidence="1">
    <location>
        <begin position="59"/>
        <end position="78"/>
    </location>
</feature>
<name>I4A5L4_DESDJ</name>
<reference evidence="2 3" key="2">
    <citation type="journal article" date="2015" name="J. Bacteriol.">
        <title>Genomic, proteomic, and biochemical analysis of the organohalide respiratory pathway in Desulfitobacterium dehalogenans.</title>
        <authorList>
            <person name="Kruse T."/>
            <person name="van de Pas B.A."/>
            <person name="Atteia A."/>
            <person name="Krab K."/>
            <person name="Hagen W.R."/>
            <person name="Goodwin L."/>
            <person name="Chain P."/>
            <person name="Boeren S."/>
            <person name="Maphosa F."/>
            <person name="Schraa G."/>
            <person name="de Vos W.M."/>
            <person name="van der Oost J."/>
            <person name="Smidt H."/>
            <person name="Stams A.J."/>
        </authorList>
    </citation>
    <scope>NUCLEOTIDE SEQUENCE [LARGE SCALE GENOMIC DNA]</scope>
    <source>
        <strain evidence="3">ATCC 51507 / DSM 9161 / JW/IU-DC1</strain>
    </source>
</reference>